<feature type="transmembrane region" description="Helical" evidence="1">
    <location>
        <begin position="233"/>
        <end position="251"/>
    </location>
</feature>
<evidence type="ECO:0000313" key="5">
    <source>
        <dbReference type="Proteomes" id="UP000315200"/>
    </source>
</evidence>
<proteinExistence type="predicted"/>
<dbReference type="GO" id="GO:0016747">
    <property type="term" value="F:acyltransferase activity, transferring groups other than amino-acyl groups"/>
    <property type="evidence" value="ECO:0007669"/>
    <property type="project" value="InterPro"/>
</dbReference>
<feature type="transmembrane region" description="Helical" evidence="1">
    <location>
        <begin position="6"/>
        <end position="22"/>
    </location>
</feature>
<dbReference type="Proteomes" id="UP000719916">
    <property type="component" value="Unassembled WGS sequence"/>
</dbReference>
<dbReference type="InterPro" id="IPR002656">
    <property type="entry name" value="Acyl_transf_3_dom"/>
</dbReference>
<organism evidence="3 5">
    <name type="scientific">Enterocloster clostridioformis</name>
    <dbReference type="NCBI Taxonomy" id="1531"/>
    <lineage>
        <taxon>Bacteria</taxon>
        <taxon>Bacillati</taxon>
        <taxon>Bacillota</taxon>
        <taxon>Clostridia</taxon>
        <taxon>Lachnospirales</taxon>
        <taxon>Lachnospiraceae</taxon>
        <taxon>Enterocloster</taxon>
    </lineage>
</organism>
<keyword evidence="1" id="KW-1133">Transmembrane helix</keyword>
<protein>
    <submittedName>
        <fullName evidence="4">Acyltransferase</fullName>
    </submittedName>
</protein>
<keyword evidence="1" id="KW-0472">Membrane</keyword>
<keyword evidence="4" id="KW-0808">Transferase</keyword>
<feature type="transmembrane region" description="Helical" evidence="1">
    <location>
        <begin position="165"/>
        <end position="196"/>
    </location>
</feature>
<reference evidence="3 5" key="1">
    <citation type="submission" date="2019-06" db="EMBL/GenBank/DDBJ databases">
        <title>Draft genome sequence of [Clostridium] clostridioforme NBRC 113352.</title>
        <authorList>
            <person name="Miura T."/>
            <person name="Furukawa M."/>
            <person name="Shimamura M."/>
            <person name="Ohyama Y."/>
            <person name="Yamazoe A."/>
            <person name="Kawasaki H."/>
        </authorList>
    </citation>
    <scope>NUCLEOTIDE SEQUENCE [LARGE SCALE GENOMIC DNA]</scope>
    <source>
        <strain evidence="3 5">NBRC 113352</strain>
    </source>
</reference>
<dbReference type="Pfam" id="PF01757">
    <property type="entry name" value="Acyl_transf_3"/>
    <property type="match status" value="1"/>
</dbReference>
<feature type="transmembrane region" description="Helical" evidence="1">
    <location>
        <begin position="64"/>
        <end position="85"/>
    </location>
</feature>
<accession>A0A829VZE6</accession>
<feature type="transmembrane region" description="Helical" evidence="1">
    <location>
        <begin position="129"/>
        <end position="153"/>
    </location>
</feature>
<dbReference type="AlphaFoldDB" id="A0A829VZE6"/>
<evidence type="ECO:0000259" key="2">
    <source>
        <dbReference type="Pfam" id="PF01757"/>
    </source>
</evidence>
<feature type="transmembrane region" description="Helical" evidence="1">
    <location>
        <begin position="106"/>
        <end position="123"/>
    </location>
</feature>
<feature type="transmembrane region" description="Helical" evidence="1">
    <location>
        <begin position="292"/>
        <end position="316"/>
    </location>
</feature>
<dbReference type="EMBL" id="BJLB01000001">
    <property type="protein sequence ID" value="GEA35625.1"/>
    <property type="molecule type" value="Genomic_DNA"/>
</dbReference>
<reference evidence="4" key="3">
    <citation type="submission" date="2020-02" db="EMBL/GenBank/DDBJ databases">
        <authorList>
            <person name="Littmann E."/>
            <person name="Sorbara M."/>
        </authorList>
    </citation>
    <scope>NUCLEOTIDE SEQUENCE</scope>
    <source>
        <strain evidence="4">MSK.2.26</strain>
    </source>
</reference>
<feature type="transmembrane region" description="Helical" evidence="1">
    <location>
        <begin position="263"/>
        <end position="280"/>
    </location>
</feature>
<keyword evidence="4" id="KW-0012">Acyltransferase</keyword>
<name>A0A829VZE6_9FIRM</name>
<feature type="transmembrane region" description="Helical" evidence="1">
    <location>
        <begin position="42"/>
        <end position="58"/>
    </location>
</feature>
<sequence length="351" mass="39738">MITYAIMALIMLFLAFELLYKAEYMPEGNHLFDKQNSNAMRGFWCVIVILVHIPAAYQNRLQDMLGSFAYIGVTFFFMTSAYGLRLSIAKNPDSLKYFWRKRLPKLLIPMLLVNIVSLIYHLVEGKGISFSTLINFNGWVQWLLVCYVIFWAVNRFVTFDKHLPAILLFGGIGGGGGNDVIVCVLIAVFSITVYALQDPISGTTWCPEVFGFVWGIVFFHIKDRFANWMGKKWLPKCLAFCIIAGIAGVAYLKFKPVVFFGDYLLKILLGVLIITFLLAMNSRISIGNKVSFFLGSISYEVYLIHHVVFDLVVFLVPQAVSGVFIIISIVLTLLISVAIRKEMMVLKDNVR</sequence>
<dbReference type="Proteomes" id="UP000315200">
    <property type="component" value="Unassembled WGS sequence"/>
</dbReference>
<feature type="transmembrane region" description="Helical" evidence="1">
    <location>
        <begin position="202"/>
        <end position="221"/>
    </location>
</feature>
<comment type="caution">
    <text evidence="3">The sequence shown here is derived from an EMBL/GenBank/DDBJ whole genome shotgun (WGS) entry which is preliminary data.</text>
</comment>
<dbReference type="RefSeq" id="WP_002588711.1">
    <property type="nucleotide sequence ID" value="NZ_BJLB01000001.1"/>
</dbReference>
<dbReference type="EMBL" id="JAAISW010000066">
    <property type="protein sequence ID" value="NSJ46429.1"/>
    <property type="molecule type" value="Genomic_DNA"/>
</dbReference>
<reference evidence="4 6" key="2">
    <citation type="journal article" date="2020" name="Cell Host Microbe">
        <title>Functional and Genomic Variation between Human-Derived Isolates of Lachnospiraceae Reveals Inter- and Intra-Species Diversity.</title>
        <authorList>
            <person name="Sorbara M.T."/>
            <person name="Littmann E.R."/>
            <person name="Fontana E."/>
            <person name="Moody T.U."/>
            <person name="Kohout C.E."/>
            <person name="Gjonbalaj M."/>
            <person name="Eaton V."/>
            <person name="Seok R."/>
            <person name="Leiner I.M."/>
            <person name="Pamer E.G."/>
        </authorList>
    </citation>
    <scope>NUCLEOTIDE SEQUENCE [LARGE SCALE GENOMIC DNA]</scope>
    <source>
        <strain evidence="4 6">MSK.2.26</strain>
    </source>
</reference>
<evidence type="ECO:0000256" key="1">
    <source>
        <dbReference type="SAM" id="Phobius"/>
    </source>
</evidence>
<feature type="transmembrane region" description="Helical" evidence="1">
    <location>
        <begin position="322"/>
        <end position="339"/>
    </location>
</feature>
<evidence type="ECO:0000313" key="4">
    <source>
        <dbReference type="EMBL" id="NSJ46429.1"/>
    </source>
</evidence>
<gene>
    <name evidence="3" type="ORF">Ccl03g_13380</name>
    <name evidence="4" type="ORF">G5B26_23290</name>
</gene>
<evidence type="ECO:0000313" key="3">
    <source>
        <dbReference type="EMBL" id="GEA35625.1"/>
    </source>
</evidence>
<evidence type="ECO:0000313" key="6">
    <source>
        <dbReference type="Proteomes" id="UP000719916"/>
    </source>
</evidence>
<keyword evidence="1" id="KW-0812">Transmembrane</keyword>
<feature type="domain" description="Acyltransferase 3" evidence="2">
    <location>
        <begin position="38"/>
        <end position="339"/>
    </location>
</feature>